<feature type="transmembrane region" description="Helical" evidence="1">
    <location>
        <begin position="38"/>
        <end position="61"/>
    </location>
</feature>
<evidence type="ECO:0000313" key="2">
    <source>
        <dbReference type="EMBL" id="OHA52155.1"/>
    </source>
</evidence>
<feature type="transmembrane region" description="Helical" evidence="1">
    <location>
        <begin position="73"/>
        <end position="92"/>
    </location>
</feature>
<keyword evidence="1" id="KW-1133">Transmembrane helix</keyword>
<comment type="caution">
    <text evidence="2">The sequence shown here is derived from an EMBL/GenBank/DDBJ whole genome shotgun (WGS) entry which is preliminary data.</text>
</comment>
<evidence type="ECO:0008006" key="4">
    <source>
        <dbReference type="Google" id="ProtNLM"/>
    </source>
</evidence>
<sequence length="135" mass="14929">MIKKTIFIFSVAGLLFAGYLSSVKFFSGSCALGESCPYFLGYPACYFGFIMYASLTILSGLMLWKKLPPMRSLSGISIVSFLGILFAGYFTVQELPVLFEQGLSAYVLGLPTCALGLIFYITIFKLSIFARFKKK</sequence>
<dbReference type="AlphaFoldDB" id="A0A1G2PV18"/>
<accession>A0A1G2PV18</accession>
<evidence type="ECO:0000313" key="3">
    <source>
        <dbReference type="Proteomes" id="UP000176951"/>
    </source>
</evidence>
<keyword evidence="1" id="KW-0472">Membrane</keyword>
<proteinExistence type="predicted"/>
<dbReference type="Proteomes" id="UP000176951">
    <property type="component" value="Unassembled WGS sequence"/>
</dbReference>
<organism evidence="2 3">
    <name type="scientific">Candidatus Terrybacteria bacterium RIFCSPLOWO2_01_FULL_40_23</name>
    <dbReference type="NCBI Taxonomy" id="1802366"/>
    <lineage>
        <taxon>Bacteria</taxon>
        <taxon>Candidatus Terryibacteriota</taxon>
    </lineage>
</organism>
<evidence type="ECO:0000256" key="1">
    <source>
        <dbReference type="SAM" id="Phobius"/>
    </source>
</evidence>
<dbReference type="EMBL" id="MHSW01000012">
    <property type="protein sequence ID" value="OHA52155.1"/>
    <property type="molecule type" value="Genomic_DNA"/>
</dbReference>
<reference evidence="2 3" key="1">
    <citation type="journal article" date="2016" name="Nat. Commun.">
        <title>Thousands of microbial genomes shed light on interconnected biogeochemical processes in an aquifer system.</title>
        <authorList>
            <person name="Anantharaman K."/>
            <person name="Brown C.T."/>
            <person name="Hug L.A."/>
            <person name="Sharon I."/>
            <person name="Castelle C.J."/>
            <person name="Probst A.J."/>
            <person name="Thomas B.C."/>
            <person name="Singh A."/>
            <person name="Wilkins M.J."/>
            <person name="Karaoz U."/>
            <person name="Brodie E.L."/>
            <person name="Williams K.H."/>
            <person name="Hubbard S.S."/>
            <person name="Banfield J.F."/>
        </authorList>
    </citation>
    <scope>NUCLEOTIDE SEQUENCE [LARGE SCALE GENOMIC DNA]</scope>
</reference>
<protein>
    <recommendedName>
        <fullName evidence="4">Vitamin K epoxide reductase domain-containing protein</fullName>
    </recommendedName>
</protein>
<keyword evidence="1" id="KW-0812">Transmembrane</keyword>
<gene>
    <name evidence="2" type="ORF">A3A97_04565</name>
</gene>
<feature type="transmembrane region" description="Helical" evidence="1">
    <location>
        <begin position="104"/>
        <end position="126"/>
    </location>
</feature>
<name>A0A1G2PV18_9BACT</name>